<comment type="subcellular location">
    <subcellularLocation>
        <location evidence="1">Membrane</location>
        <topology evidence="1">Multi-pass membrane protein</topology>
    </subcellularLocation>
</comment>
<feature type="domain" description="TM7S3/TM198-like" evidence="10">
    <location>
        <begin position="61"/>
        <end position="254"/>
    </location>
</feature>
<comment type="similarity">
    <text evidence="2">Belongs to the TMEM198 family.</text>
</comment>
<feature type="transmembrane region" description="Helical" evidence="8">
    <location>
        <begin position="140"/>
        <end position="163"/>
    </location>
</feature>
<dbReference type="PANTHER" id="PTHR31247:SF5">
    <property type="entry name" value="DUF4203 DOMAIN-CONTAINING PROTEIN"/>
    <property type="match status" value="1"/>
</dbReference>
<dbReference type="PANTHER" id="PTHR31247">
    <property type="entry name" value="TRANSMEMBRANE PROTEIN 198 FAMILY MEMBER"/>
    <property type="match status" value="1"/>
</dbReference>
<dbReference type="EMBL" id="BQFW01000013">
    <property type="protein sequence ID" value="GJJ77162.1"/>
    <property type="molecule type" value="Genomic_DNA"/>
</dbReference>
<proteinExistence type="inferred from homology"/>
<feature type="region of interest" description="Disordered" evidence="7">
    <location>
        <begin position="548"/>
        <end position="570"/>
    </location>
</feature>
<feature type="transmembrane region" description="Helical" evidence="8">
    <location>
        <begin position="83"/>
        <end position="104"/>
    </location>
</feature>
<evidence type="ECO:0000256" key="7">
    <source>
        <dbReference type="SAM" id="MobiDB-lite"/>
    </source>
</evidence>
<feature type="compositionally biased region" description="Polar residues" evidence="7">
    <location>
        <begin position="380"/>
        <end position="390"/>
    </location>
</feature>
<keyword evidence="5 8" id="KW-0472">Membrane</keyword>
<evidence type="ECO:0000256" key="5">
    <source>
        <dbReference type="ARBA" id="ARBA00023136"/>
    </source>
</evidence>
<dbReference type="Pfam" id="PF13886">
    <property type="entry name" value="TM7S3_TM198"/>
    <property type="match status" value="1"/>
</dbReference>
<reference evidence="11" key="2">
    <citation type="journal article" date="2022" name="Microbiol. Resour. Announc.">
        <title>Whole-Genome Sequence of Entomortierella parvispora E1425, a Mucoromycotan Fungus Associated with Burkholderiaceae-Related Endosymbiotic Bacteria.</title>
        <authorList>
            <person name="Herlambang A."/>
            <person name="Guo Y."/>
            <person name="Takashima Y."/>
            <person name="Narisawa K."/>
            <person name="Ohta H."/>
            <person name="Nishizawa T."/>
        </authorList>
    </citation>
    <scope>NUCLEOTIDE SEQUENCE</scope>
    <source>
        <strain evidence="11">E1425</strain>
    </source>
</reference>
<evidence type="ECO:0000256" key="8">
    <source>
        <dbReference type="SAM" id="Phobius"/>
    </source>
</evidence>
<evidence type="ECO:0000256" key="4">
    <source>
        <dbReference type="ARBA" id="ARBA00022989"/>
    </source>
</evidence>
<dbReference type="OrthoDB" id="102260at2759"/>
<keyword evidence="12" id="KW-1185">Reference proteome</keyword>
<evidence type="ECO:0000256" key="9">
    <source>
        <dbReference type="SAM" id="SignalP"/>
    </source>
</evidence>
<feature type="compositionally biased region" description="Polar residues" evidence="7">
    <location>
        <begin position="548"/>
        <end position="563"/>
    </location>
</feature>
<evidence type="ECO:0000256" key="6">
    <source>
        <dbReference type="ARBA" id="ARBA00049737"/>
    </source>
</evidence>
<feature type="transmembrane region" description="Helical" evidence="8">
    <location>
        <begin position="235"/>
        <end position="257"/>
    </location>
</feature>
<dbReference type="GO" id="GO:0005886">
    <property type="term" value="C:plasma membrane"/>
    <property type="evidence" value="ECO:0007669"/>
    <property type="project" value="TreeGrafter"/>
</dbReference>
<evidence type="ECO:0000313" key="11">
    <source>
        <dbReference type="EMBL" id="GJJ77162.1"/>
    </source>
</evidence>
<reference evidence="11" key="1">
    <citation type="submission" date="2021-11" db="EMBL/GenBank/DDBJ databases">
        <authorList>
            <person name="Herlambang A."/>
            <person name="Guo Y."/>
            <person name="Takashima Y."/>
            <person name="Nishizawa T."/>
        </authorList>
    </citation>
    <scope>NUCLEOTIDE SEQUENCE</scope>
    <source>
        <strain evidence="11">E1425</strain>
    </source>
</reference>
<keyword evidence="9" id="KW-0732">Signal</keyword>
<evidence type="ECO:0000313" key="12">
    <source>
        <dbReference type="Proteomes" id="UP000827284"/>
    </source>
</evidence>
<keyword evidence="3 8" id="KW-0812">Transmembrane</keyword>
<feature type="chain" id="PRO_5040207029" description="Transmembrane protein 198" evidence="9">
    <location>
        <begin position="27"/>
        <end position="570"/>
    </location>
</feature>
<evidence type="ECO:0000256" key="2">
    <source>
        <dbReference type="ARBA" id="ARBA00006244"/>
    </source>
</evidence>
<feature type="transmembrane region" description="Helical" evidence="8">
    <location>
        <begin position="116"/>
        <end position="133"/>
    </location>
</feature>
<name>A0A9P3HIZ6_9FUNG</name>
<feature type="signal peptide" evidence="9">
    <location>
        <begin position="1"/>
        <end position="26"/>
    </location>
</feature>
<protein>
    <recommendedName>
        <fullName evidence="6">Transmembrane protein 198</fullName>
    </recommendedName>
</protein>
<evidence type="ECO:0000256" key="3">
    <source>
        <dbReference type="ARBA" id="ARBA00022692"/>
    </source>
</evidence>
<dbReference type="AlphaFoldDB" id="A0A9P3HIZ6"/>
<dbReference type="InterPro" id="IPR040236">
    <property type="entry name" value="TMEM198"/>
</dbReference>
<feature type="compositionally biased region" description="Polar residues" evidence="7">
    <location>
        <begin position="446"/>
        <end position="455"/>
    </location>
</feature>
<feature type="compositionally biased region" description="Polar residues" evidence="7">
    <location>
        <begin position="402"/>
        <end position="412"/>
    </location>
</feature>
<dbReference type="InterPro" id="IPR025256">
    <property type="entry name" value="TM7S3/TM198-like_dom"/>
</dbReference>
<sequence length="570" mass="61812">MFRTDKSLYLGLLALCCLSFLTCTAALPLLNSTVTPIGGDQDVNLNVGQHVRVTSENWGLGVVLIVFGLMEVFYGFKLIRITLIVAGFLSWAIAAMMIMVAIRWDLVYTTFMPQYYYLWVWLLAGLIGATLSFRYWDLGVTFTGAFGGFAVAMGIIAAANLAFTNAGRYVILAILILCGAAVATFYERVFIILGTSFGGAYMFMFGLDEFVQVGYREMIVIFDFTGQTLVYHPNAYVYAMLGSSLVLAGLGIAWEFWHHETPFFVDRKELFRIYGRPFGKRPRKLAGQRIHQHLQTKEWYAYIRSCACLKRWTIEDVLYNEEDCVAEIGQAAPTIESVPQAGELPSSVADPESSSKGEKTQGSGAGEVPLKTAPMDDPTSGPQEQTTGSSSDRKPEAVAASKTLSSEGTSTNIPKPASSPTAATESEKATSTSTTATITTSSTTSMTEHIGSSSRVESHGVYGAHLPFVPTQSTHPGPHHPLFSSHIGTHTMELVGLVADDMSPGNTIPREYMAQRPSSASAATSGILPHLPLATPQVLHMFEFSENTLASSHKSQGSESSLEGDTKNDS</sequence>
<keyword evidence="4 8" id="KW-1133">Transmembrane helix</keyword>
<comment type="caution">
    <text evidence="11">The sequence shown here is derived from an EMBL/GenBank/DDBJ whole genome shotgun (WGS) entry which is preliminary data.</text>
</comment>
<accession>A0A9P3HIZ6</accession>
<dbReference type="Proteomes" id="UP000827284">
    <property type="component" value="Unassembled WGS sequence"/>
</dbReference>
<evidence type="ECO:0000256" key="1">
    <source>
        <dbReference type="ARBA" id="ARBA00004141"/>
    </source>
</evidence>
<evidence type="ECO:0000259" key="10">
    <source>
        <dbReference type="Pfam" id="PF13886"/>
    </source>
</evidence>
<organism evidence="11 12">
    <name type="scientific">Entomortierella parvispora</name>
    <dbReference type="NCBI Taxonomy" id="205924"/>
    <lineage>
        <taxon>Eukaryota</taxon>
        <taxon>Fungi</taxon>
        <taxon>Fungi incertae sedis</taxon>
        <taxon>Mucoromycota</taxon>
        <taxon>Mortierellomycotina</taxon>
        <taxon>Mortierellomycetes</taxon>
        <taxon>Mortierellales</taxon>
        <taxon>Mortierellaceae</taxon>
        <taxon>Entomortierella</taxon>
    </lineage>
</organism>
<feature type="compositionally biased region" description="Low complexity" evidence="7">
    <location>
        <begin position="413"/>
        <end position="445"/>
    </location>
</feature>
<feature type="transmembrane region" description="Helical" evidence="8">
    <location>
        <begin position="169"/>
        <end position="186"/>
    </location>
</feature>
<feature type="transmembrane region" description="Helical" evidence="8">
    <location>
        <begin position="58"/>
        <end position="76"/>
    </location>
</feature>
<feature type="region of interest" description="Disordered" evidence="7">
    <location>
        <begin position="337"/>
        <end position="457"/>
    </location>
</feature>
<gene>
    <name evidence="11" type="ORF">EMPS_09521</name>
</gene>